<dbReference type="RefSeq" id="WP_173119549.1">
    <property type="nucleotide sequence ID" value="NZ_JABRWJ010000001.1"/>
</dbReference>
<dbReference type="InterPro" id="IPR004358">
    <property type="entry name" value="Sig_transdc_His_kin-like_C"/>
</dbReference>
<dbReference type="Pfam" id="PF00512">
    <property type="entry name" value="HisKA"/>
    <property type="match status" value="1"/>
</dbReference>
<gene>
    <name evidence="11" type="ORF">HLB44_00595</name>
</gene>
<dbReference type="Gene3D" id="3.30.565.10">
    <property type="entry name" value="Histidine kinase-like ATPase, C-terminal domain"/>
    <property type="match status" value="1"/>
</dbReference>
<dbReference type="SMART" id="SM00388">
    <property type="entry name" value="HisKA"/>
    <property type="match status" value="1"/>
</dbReference>
<evidence type="ECO:0000256" key="9">
    <source>
        <dbReference type="ARBA" id="ARBA00023136"/>
    </source>
</evidence>
<evidence type="ECO:0000256" key="4">
    <source>
        <dbReference type="ARBA" id="ARBA00022553"/>
    </source>
</evidence>
<dbReference type="InterPro" id="IPR036890">
    <property type="entry name" value="HATPase_C_sf"/>
</dbReference>
<dbReference type="InterPro" id="IPR003594">
    <property type="entry name" value="HATPase_dom"/>
</dbReference>
<protein>
    <recommendedName>
        <fullName evidence="3">histidine kinase</fullName>
        <ecNumber evidence="3">2.7.13.3</ecNumber>
    </recommendedName>
</protein>
<dbReference type="GO" id="GO:0016301">
    <property type="term" value="F:kinase activity"/>
    <property type="evidence" value="ECO:0007669"/>
    <property type="project" value="UniProtKB-KW"/>
</dbReference>
<feature type="domain" description="Histidine kinase" evidence="10">
    <location>
        <begin position="248"/>
        <end position="460"/>
    </location>
</feature>
<dbReference type="PANTHER" id="PTHR45436:SF1">
    <property type="entry name" value="SENSOR PROTEIN QSEC"/>
    <property type="match status" value="1"/>
</dbReference>
<evidence type="ECO:0000256" key="7">
    <source>
        <dbReference type="ARBA" id="ARBA00022777"/>
    </source>
</evidence>
<reference evidence="11 12" key="1">
    <citation type="submission" date="2020-05" db="EMBL/GenBank/DDBJ databases">
        <title>Aquincola sp. isolate from soil.</title>
        <authorList>
            <person name="Han J."/>
            <person name="Kim D.-U."/>
        </authorList>
    </citation>
    <scope>NUCLEOTIDE SEQUENCE [LARGE SCALE GENOMIC DNA]</scope>
    <source>
        <strain evidence="11 12">S2</strain>
    </source>
</reference>
<keyword evidence="5" id="KW-0808">Transferase</keyword>
<evidence type="ECO:0000256" key="6">
    <source>
        <dbReference type="ARBA" id="ARBA00022692"/>
    </source>
</evidence>
<dbReference type="PROSITE" id="PS50109">
    <property type="entry name" value="HIS_KIN"/>
    <property type="match status" value="1"/>
</dbReference>
<dbReference type="SUPFAM" id="SSF47384">
    <property type="entry name" value="Homodimeric domain of signal transducing histidine kinase"/>
    <property type="match status" value="1"/>
</dbReference>
<dbReference type="SMART" id="SM00387">
    <property type="entry name" value="HATPase_c"/>
    <property type="match status" value="1"/>
</dbReference>
<dbReference type="Pfam" id="PF08521">
    <property type="entry name" value="2CSK_N"/>
    <property type="match status" value="1"/>
</dbReference>
<dbReference type="InterPro" id="IPR013727">
    <property type="entry name" value="2CSK_N"/>
</dbReference>
<evidence type="ECO:0000256" key="1">
    <source>
        <dbReference type="ARBA" id="ARBA00000085"/>
    </source>
</evidence>
<evidence type="ECO:0000256" key="2">
    <source>
        <dbReference type="ARBA" id="ARBA00004370"/>
    </source>
</evidence>
<dbReference type="EC" id="2.7.13.3" evidence="3"/>
<dbReference type="PRINTS" id="PR00344">
    <property type="entry name" value="BCTRLSENSOR"/>
</dbReference>
<accession>A0ABX2EAW5</accession>
<evidence type="ECO:0000256" key="8">
    <source>
        <dbReference type="ARBA" id="ARBA00022989"/>
    </source>
</evidence>
<name>A0ABX2EAW5_9BURK</name>
<organism evidence="11 12">
    <name type="scientific">Pseudaquabacterium terrae</name>
    <dbReference type="NCBI Taxonomy" id="2732868"/>
    <lineage>
        <taxon>Bacteria</taxon>
        <taxon>Pseudomonadati</taxon>
        <taxon>Pseudomonadota</taxon>
        <taxon>Betaproteobacteria</taxon>
        <taxon>Burkholderiales</taxon>
        <taxon>Sphaerotilaceae</taxon>
        <taxon>Pseudaquabacterium</taxon>
    </lineage>
</organism>
<keyword evidence="8" id="KW-1133">Transmembrane helix</keyword>
<evidence type="ECO:0000259" key="10">
    <source>
        <dbReference type="PROSITE" id="PS50109"/>
    </source>
</evidence>
<sequence length="460" mass="49407">MKRPANLKRYLLAATLGPIALLMAIDVASLYDSTLRTTAAAHDRLLQATAQQIGDLLRVERDVLSVSVPLAMIEALEGAGGSRVFYRVIGFDGRHVAGDAELPPPPATAASAPRELRQSFRADVDGKPVQVTALYQPIETSQGQGVALVLVGETLEARQASAATLLQSMLVRQAVLMLVIAATIWAVVRQALRPLAALGNELKQRSAEATSALTTHGPEELEPVIDEMNALFLRQRQMLLQQQRLIADASHQLRTPMTVLKTQLQSAMGGDAPVEVVLPEMLRTVDRTTHLANQLLNKVRLETMRSAEQAQPLDMNQIAQEAVIEMSPLLAAKHIDCSLDTGSAVIVRGNGWMAGELVRNLLSNAIRHTPAGGALGIRLRHDAAQGAELTVWDSGPGISEDMRAWLFQPFAAAHGIGGSGLGLSICLEIAQSMQARIELVNRVAADGAVQGLDARVQWPE</sequence>
<evidence type="ECO:0000256" key="3">
    <source>
        <dbReference type="ARBA" id="ARBA00012438"/>
    </source>
</evidence>
<dbReference type="Proteomes" id="UP000737171">
    <property type="component" value="Unassembled WGS sequence"/>
</dbReference>
<evidence type="ECO:0000256" key="5">
    <source>
        <dbReference type="ARBA" id="ARBA00022679"/>
    </source>
</evidence>
<comment type="catalytic activity">
    <reaction evidence="1">
        <text>ATP + protein L-histidine = ADP + protein N-phospho-L-histidine.</text>
        <dbReference type="EC" id="2.7.13.3"/>
    </reaction>
</comment>
<keyword evidence="7 11" id="KW-0418">Kinase</keyword>
<dbReference type="InterPro" id="IPR005467">
    <property type="entry name" value="His_kinase_dom"/>
</dbReference>
<dbReference type="InterPro" id="IPR050428">
    <property type="entry name" value="TCS_sensor_his_kinase"/>
</dbReference>
<dbReference type="Pfam" id="PF02518">
    <property type="entry name" value="HATPase_c"/>
    <property type="match status" value="1"/>
</dbReference>
<keyword evidence="4" id="KW-0597">Phosphoprotein</keyword>
<evidence type="ECO:0000313" key="12">
    <source>
        <dbReference type="Proteomes" id="UP000737171"/>
    </source>
</evidence>
<dbReference type="InterPro" id="IPR036097">
    <property type="entry name" value="HisK_dim/P_sf"/>
</dbReference>
<proteinExistence type="predicted"/>
<dbReference type="PANTHER" id="PTHR45436">
    <property type="entry name" value="SENSOR HISTIDINE KINASE YKOH"/>
    <property type="match status" value="1"/>
</dbReference>
<keyword evidence="6" id="KW-0812">Transmembrane</keyword>
<comment type="subcellular location">
    <subcellularLocation>
        <location evidence="2">Membrane</location>
    </subcellularLocation>
</comment>
<dbReference type="InterPro" id="IPR003661">
    <property type="entry name" value="HisK_dim/P_dom"/>
</dbReference>
<dbReference type="EMBL" id="JABRWJ010000001">
    <property type="protein sequence ID" value="NRF65472.1"/>
    <property type="molecule type" value="Genomic_DNA"/>
</dbReference>
<evidence type="ECO:0000313" key="11">
    <source>
        <dbReference type="EMBL" id="NRF65472.1"/>
    </source>
</evidence>
<keyword evidence="12" id="KW-1185">Reference proteome</keyword>
<dbReference type="CDD" id="cd00082">
    <property type="entry name" value="HisKA"/>
    <property type="match status" value="1"/>
</dbReference>
<keyword evidence="9" id="KW-0472">Membrane</keyword>
<dbReference type="SUPFAM" id="SSF55874">
    <property type="entry name" value="ATPase domain of HSP90 chaperone/DNA topoisomerase II/histidine kinase"/>
    <property type="match status" value="1"/>
</dbReference>
<dbReference type="Gene3D" id="1.10.287.130">
    <property type="match status" value="1"/>
</dbReference>
<comment type="caution">
    <text evidence="11">The sequence shown here is derived from an EMBL/GenBank/DDBJ whole genome shotgun (WGS) entry which is preliminary data.</text>
</comment>